<evidence type="ECO:0000313" key="4">
    <source>
        <dbReference type="Proteomes" id="UP000198287"/>
    </source>
</evidence>
<dbReference type="GO" id="GO:0098978">
    <property type="term" value="C:glutamatergic synapse"/>
    <property type="evidence" value="ECO:0007669"/>
    <property type="project" value="TreeGrafter"/>
</dbReference>
<dbReference type="OrthoDB" id="10023951at2759"/>
<feature type="region of interest" description="Disordered" evidence="2">
    <location>
        <begin position="253"/>
        <end position="313"/>
    </location>
</feature>
<feature type="compositionally biased region" description="Low complexity" evidence="2">
    <location>
        <begin position="683"/>
        <end position="699"/>
    </location>
</feature>
<feature type="compositionally biased region" description="Polar residues" evidence="2">
    <location>
        <begin position="1072"/>
        <end position="1086"/>
    </location>
</feature>
<dbReference type="STRING" id="158441.A0A226EFA7"/>
<feature type="region of interest" description="Disordered" evidence="2">
    <location>
        <begin position="1459"/>
        <end position="1536"/>
    </location>
</feature>
<evidence type="ECO:0000256" key="2">
    <source>
        <dbReference type="SAM" id="MobiDB-lite"/>
    </source>
</evidence>
<feature type="compositionally biased region" description="Low complexity" evidence="2">
    <location>
        <begin position="789"/>
        <end position="802"/>
    </location>
</feature>
<feature type="compositionally biased region" description="Polar residues" evidence="2">
    <location>
        <begin position="452"/>
        <end position="467"/>
    </location>
</feature>
<dbReference type="GO" id="GO:0023052">
    <property type="term" value="P:signaling"/>
    <property type="evidence" value="ECO:0007669"/>
    <property type="project" value="InterPro"/>
</dbReference>
<proteinExistence type="inferred from homology"/>
<dbReference type="Pfam" id="PF03359">
    <property type="entry name" value="GKAP"/>
    <property type="match status" value="1"/>
</dbReference>
<feature type="compositionally biased region" description="Low complexity" evidence="2">
    <location>
        <begin position="36"/>
        <end position="49"/>
    </location>
</feature>
<feature type="compositionally biased region" description="Basic and acidic residues" evidence="2">
    <location>
        <begin position="84"/>
        <end position="97"/>
    </location>
</feature>
<feature type="region of interest" description="Disordered" evidence="2">
    <location>
        <begin position="1022"/>
        <end position="1095"/>
    </location>
</feature>
<feature type="region of interest" description="Disordered" evidence="2">
    <location>
        <begin position="433"/>
        <end position="467"/>
    </location>
</feature>
<feature type="region of interest" description="Disordered" evidence="2">
    <location>
        <begin position="67"/>
        <end position="113"/>
    </location>
</feature>
<feature type="compositionally biased region" description="Low complexity" evidence="2">
    <location>
        <begin position="254"/>
        <end position="281"/>
    </location>
</feature>
<feature type="compositionally biased region" description="Low complexity" evidence="2">
    <location>
        <begin position="206"/>
        <end position="223"/>
    </location>
</feature>
<feature type="compositionally biased region" description="Polar residues" evidence="2">
    <location>
        <begin position="642"/>
        <end position="652"/>
    </location>
</feature>
<dbReference type="GO" id="GO:0060090">
    <property type="term" value="F:molecular adaptor activity"/>
    <property type="evidence" value="ECO:0007669"/>
    <property type="project" value="TreeGrafter"/>
</dbReference>
<gene>
    <name evidence="3" type="ORF">Fcan01_09955</name>
</gene>
<feature type="compositionally biased region" description="Basic and acidic residues" evidence="2">
    <location>
        <begin position="653"/>
        <end position="666"/>
    </location>
</feature>
<feature type="region of interest" description="Disordered" evidence="2">
    <location>
        <begin position="368"/>
        <end position="415"/>
    </location>
</feature>
<feature type="region of interest" description="Disordered" evidence="2">
    <location>
        <begin position="909"/>
        <end position="942"/>
    </location>
</feature>
<dbReference type="PANTHER" id="PTHR12353:SF31">
    <property type="entry name" value="LD44824P"/>
    <property type="match status" value="1"/>
</dbReference>
<feature type="region of interest" description="Disordered" evidence="2">
    <location>
        <begin position="200"/>
        <end position="227"/>
    </location>
</feature>
<feature type="compositionally biased region" description="Polar residues" evidence="2">
    <location>
        <begin position="920"/>
        <end position="932"/>
    </location>
</feature>
<feature type="compositionally biased region" description="Low complexity" evidence="2">
    <location>
        <begin position="71"/>
        <end position="83"/>
    </location>
</feature>
<feature type="compositionally biased region" description="Polar residues" evidence="2">
    <location>
        <begin position="1"/>
        <end position="24"/>
    </location>
</feature>
<accession>A0A226EFA7</accession>
<dbReference type="GO" id="GO:0099572">
    <property type="term" value="C:postsynaptic specialization"/>
    <property type="evidence" value="ECO:0007669"/>
    <property type="project" value="TreeGrafter"/>
</dbReference>
<evidence type="ECO:0000313" key="3">
    <source>
        <dbReference type="EMBL" id="OXA55777.1"/>
    </source>
</evidence>
<dbReference type="Proteomes" id="UP000198287">
    <property type="component" value="Unassembled WGS sequence"/>
</dbReference>
<feature type="compositionally biased region" description="Low complexity" evidence="2">
    <location>
        <begin position="298"/>
        <end position="313"/>
    </location>
</feature>
<name>A0A226EFA7_FOLCA</name>
<evidence type="ECO:0000256" key="1">
    <source>
        <dbReference type="ARBA" id="ARBA00008839"/>
    </source>
</evidence>
<dbReference type="EMBL" id="LNIX01000004">
    <property type="protein sequence ID" value="OXA55777.1"/>
    <property type="molecule type" value="Genomic_DNA"/>
</dbReference>
<feature type="compositionally biased region" description="Basic and acidic residues" evidence="2">
    <location>
        <begin position="1498"/>
        <end position="1526"/>
    </location>
</feature>
<feature type="region of interest" description="Disordered" evidence="2">
    <location>
        <begin position="779"/>
        <end position="802"/>
    </location>
</feature>
<feature type="region of interest" description="Disordered" evidence="2">
    <location>
        <begin position="642"/>
        <end position="666"/>
    </location>
</feature>
<dbReference type="PANTHER" id="PTHR12353">
    <property type="entry name" value="DISKS LARGE-ASSOCIATED PROTEIN DAP SAP90/PSD-95-ASSOCIATED PROTEIN"/>
    <property type="match status" value="1"/>
</dbReference>
<sequence>MSQGDKPSTSAQLQEQIFPTTPENPNLHRILVTKCSSSPPRSRSQSAGSAHKEALLFFERHQLFKEEEDNPALSGASSPLGGSETERKRRHEDEEKRLIRKKSLRGRSQSQPSQILLCTSTGGTTSITTCTTTGLGSGDIGLSSSEQRQEKKCSSWLEQIQFTAQYQHYRTNDYSSVVNSAYSLDKAGRGSGQIAGLLSGAGGGTTSTTLKPPISSTPPTRRTAPPPLCFHFPKVRVKLPRIFNAKSLDDILGTNKSSSTRSNNKSQQQKLVSSTTSSCTSPHPHNLEIDLDSNSSVGITTPGITNTTGGTNVTEGFTTTSGYFSDLDRRESCDLLVVDQEDFGDEGERRRRHSSLVSYCEIKVGTKSGDNRDARGSIISSTTLPPIPLDRVTSPAITPKEAGSTRSRKWSGSSLQKTTSNLTSAFLLRIPPFSSSSDNKSPQYSKQKQSKFNKNPSKSQSSGSLNRVSVVSCANPTNGISARAKEPCSATTSNPIAKQITKSDNYLNRIVTSTSARFFSVGGGKSSATTAECSSTGRNSKGIKTKGNKKENSNKENNSRSSISGASVTSDFSSTTSDQPPSTQRKWTTVKHKWDLKLQLPPNEIDSDSTSSQQPEESQRLLFIKSQIGQLVEAQAKQRQASLDYGASQSPKSEVHVRPHEAGRVSFRLEPEEIPDTCILKGSSSFNSTSNSSQIASPSGGELYRGDDYSEDGDEMTKSQQHHHFHYAPTKCQGRNRNVNQPVVVADNAPSGSTKSTSNNKSKEKVHLVVANVSYLQRPISPCRPPGHTTTPTTPSTAASSPGVFSLLPSGPASSGDSTIKCTKSSKSIATRGNINEARLIGDNINNVGGVGCGLSCLSYNRDDVLSPVVNKLNEKEDKKWSGGEGAKKSLYGQDEDYCAGNKKSDTLISAGSDTKRRSLQNQNQFGATTTRSDVDSSDSSALTRFHPEFQEEHDADKMGDLQSPTYVKRTAHMFNSIYSSQNGSPPVVDHNPSYLNVSKSVSGYSCLSYNGNSVTNGITTVTNGSSAPKNRISSNGASSTSAPPYSHRFVQNGAGKPATASSNRSEFRIKVNQNQDQVRSGSPNSRDLALSPTRKGSKLLTKDIDEDVSDSNYVPSHGKSFIMQRIERLYGSDAHTVTASTGIATRKTVNQSGVGGTVTTIKFETVHHHQPSRGKETIIPIQLEKENRPEVDPSIKTCIQSSIVSKDREEISQISSSAGYERCFRGDEILIRDQNDDDTHTNIINIKQEESKESELSSEMKSILNHKSFGGLGSVTSLEPCPGKHKLETITLDEKDRHLLISGSDSNCRANGDQPLLAPVEENTGSSSSSIIATDKQPVPLTKTKVSMADLKDGNYFLQEMRNTVTELQRLCDKATPELETLDQQSDRAGNILAAVGKSNLLIKKKFKQFEELCNANLRGVTSDEPATTNDDLAGFWDMVMIQVEQVFNLFKDIEENNSGDTLDVKPKTTSSPKKTAPRAPSTRPTASKSQISAAAKARDESRRKMLAERRRQLKEQDEGTKAQEDVVIFTPENN</sequence>
<keyword evidence="4" id="KW-1185">Reference proteome</keyword>
<reference evidence="3 4" key="1">
    <citation type="submission" date="2015-12" db="EMBL/GenBank/DDBJ databases">
        <title>The genome of Folsomia candida.</title>
        <authorList>
            <person name="Faddeeva A."/>
            <person name="Derks M.F."/>
            <person name="Anvar Y."/>
            <person name="Smit S."/>
            <person name="Van Straalen N."/>
            <person name="Roelofs D."/>
        </authorList>
    </citation>
    <scope>NUCLEOTIDE SEQUENCE [LARGE SCALE GENOMIC DNA]</scope>
    <source>
        <strain evidence="3 4">VU population</strain>
        <tissue evidence="3">Whole body</tissue>
    </source>
</reference>
<protein>
    <submittedName>
        <fullName evidence="3">Disks large-associated protein 1</fullName>
    </submittedName>
</protein>
<feature type="compositionally biased region" description="Low complexity" evidence="2">
    <location>
        <begin position="1488"/>
        <end position="1497"/>
    </location>
</feature>
<organism evidence="3 4">
    <name type="scientific">Folsomia candida</name>
    <name type="common">Springtail</name>
    <dbReference type="NCBI Taxonomy" id="158441"/>
    <lineage>
        <taxon>Eukaryota</taxon>
        <taxon>Metazoa</taxon>
        <taxon>Ecdysozoa</taxon>
        <taxon>Arthropoda</taxon>
        <taxon>Hexapoda</taxon>
        <taxon>Collembola</taxon>
        <taxon>Entomobryomorpha</taxon>
        <taxon>Isotomoidea</taxon>
        <taxon>Isotomidae</taxon>
        <taxon>Proisotominae</taxon>
        <taxon>Folsomia</taxon>
    </lineage>
</organism>
<dbReference type="InterPro" id="IPR005026">
    <property type="entry name" value="SAPAP"/>
</dbReference>
<feature type="compositionally biased region" description="Polar residues" evidence="2">
    <location>
        <begin position="526"/>
        <end position="539"/>
    </location>
</feature>
<feature type="compositionally biased region" description="Basic and acidic residues" evidence="2">
    <location>
        <begin position="548"/>
        <end position="558"/>
    </location>
</feature>
<comment type="caution">
    <text evidence="3">The sequence shown here is derived from an EMBL/GenBank/DDBJ whole genome shotgun (WGS) entry which is preliminary data.</text>
</comment>
<feature type="region of interest" description="Disordered" evidence="2">
    <location>
        <begin position="519"/>
        <end position="589"/>
    </location>
</feature>
<comment type="similarity">
    <text evidence="1">Belongs to the SAPAP family.</text>
</comment>
<feature type="compositionally biased region" description="Low complexity" evidence="2">
    <location>
        <begin position="559"/>
        <end position="584"/>
    </location>
</feature>
<feature type="region of interest" description="Disordered" evidence="2">
    <location>
        <begin position="680"/>
        <end position="723"/>
    </location>
</feature>
<feature type="region of interest" description="Disordered" evidence="2">
    <location>
        <begin position="1"/>
        <end position="52"/>
    </location>
</feature>
<feature type="compositionally biased region" description="Polar residues" evidence="2">
    <location>
        <begin position="1022"/>
        <end position="1044"/>
    </location>
</feature>